<proteinExistence type="inferred from homology"/>
<evidence type="ECO:0000313" key="9">
    <source>
        <dbReference type="Proteomes" id="UP001497472"/>
    </source>
</evidence>
<evidence type="ECO:0000259" key="7">
    <source>
        <dbReference type="PROSITE" id="PS50405"/>
    </source>
</evidence>
<protein>
    <recommendedName>
        <fullName evidence="2">glutathione transferase</fullName>
        <ecNumber evidence="2">2.5.1.18</ecNumber>
    </recommendedName>
</protein>
<dbReference type="SFLD" id="SFLDG01205">
    <property type="entry name" value="AMPS.1"/>
    <property type="match status" value="1"/>
</dbReference>
<dbReference type="SUPFAM" id="SSF47616">
    <property type="entry name" value="GST C-terminal domain-like"/>
    <property type="match status" value="1"/>
</dbReference>
<dbReference type="GO" id="GO:0004364">
    <property type="term" value="F:glutathione transferase activity"/>
    <property type="evidence" value="ECO:0007669"/>
    <property type="project" value="UniProtKB-EC"/>
</dbReference>
<dbReference type="InterPro" id="IPR004045">
    <property type="entry name" value="Glutathione_S-Trfase_N"/>
</dbReference>
<evidence type="ECO:0000259" key="6">
    <source>
        <dbReference type="PROSITE" id="PS50404"/>
    </source>
</evidence>
<evidence type="ECO:0000256" key="3">
    <source>
        <dbReference type="ARBA" id="ARBA00022679"/>
    </source>
</evidence>
<dbReference type="FunFam" id="3.40.30.10:FF:000608">
    <property type="entry name" value="Glutathione S-Transferase"/>
    <property type="match status" value="1"/>
</dbReference>
<evidence type="ECO:0000256" key="2">
    <source>
        <dbReference type="ARBA" id="ARBA00012452"/>
    </source>
</evidence>
<reference evidence="8 9" key="1">
    <citation type="submission" date="2023-11" db="EMBL/GenBank/DDBJ databases">
        <authorList>
            <person name="Okamura Y."/>
        </authorList>
    </citation>
    <scope>NUCLEOTIDE SEQUENCE [LARGE SCALE GENOMIC DNA]</scope>
</reference>
<dbReference type="Pfam" id="PF14497">
    <property type="entry name" value="GST_C_3"/>
    <property type="match status" value="1"/>
</dbReference>
<evidence type="ECO:0000256" key="4">
    <source>
        <dbReference type="ARBA" id="ARBA00038317"/>
    </source>
</evidence>
<dbReference type="Pfam" id="PF02798">
    <property type="entry name" value="GST_N"/>
    <property type="match status" value="1"/>
</dbReference>
<dbReference type="GO" id="GO:0006749">
    <property type="term" value="P:glutathione metabolic process"/>
    <property type="evidence" value="ECO:0007669"/>
    <property type="project" value="TreeGrafter"/>
</dbReference>
<dbReference type="FunFam" id="1.20.1050.10:FF:000030">
    <property type="entry name" value="Glutathione S-transferase S1"/>
    <property type="match status" value="1"/>
</dbReference>
<gene>
    <name evidence="8" type="ORF">LNINA_LOCUS14620</name>
</gene>
<dbReference type="CDD" id="cd03039">
    <property type="entry name" value="GST_N_Sigma_like"/>
    <property type="match status" value="1"/>
</dbReference>
<dbReference type="PROSITE" id="PS50404">
    <property type="entry name" value="GST_NTER"/>
    <property type="match status" value="1"/>
</dbReference>
<feature type="domain" description="GST N-terminal" evidence="6">
    <location>
        <begin position="2"/>
        <end position="79"/>
    </location>
</feature>
<keyword evidence="9" id="KW-1185">Reference proteome</keyword>
<dbReference type="EMBL" id="CAVLEF010000280">
    <property type="protein sequence ID" value="CAK1555833.1"/>
    <property type="molecule type" value="Genomic_DNA"/>
</dbReference>
<evidence type="ECO:0000313" key="8">
    <source>
        <dbReference type="EMBL" id="CAK1555833.1"/>
    </source>
</evidence>
<dbReference type="SFLD" id="SFLDG00363">
    <property type="entry name" value="AMPS_(cytGST):_Alpha-__Mu-__Pi"/>
    <property type="match status" value="1"/>
</dbReference>
<dbReference type="InterPro" id="IPR036282">
    <property type="entry name" value="Glutathione-S-Trfase_C_sf"/>
</dbReference>
<dbReference type="InterPro" id="IPR010987">
    <property type="entry name" value="Glutathione-S-Trfase_C-like"/>
</dbReference>
<dbReference type="Gene3D" id="1.20.1050.10">
    <property type="match status" value="1"/>
</dbReference>
<dbReference type="InterPro" id="IPR036249">
    <property type="entry name" value="Thioredoxin-like_sf"/>
</dbReference>
<feature type="domain" description="GST C-terminal" evidence="7">
    <location>
        <begin position="81"/>
        <end position="204"/>
    </location>
</feature>
<dbReference type="InterPro" id="IPR004046">
    <property type="entry name" value="GST_C"/>
</dbReference>
<sequence length="204" mass="23401">MSKVEVHYFDVRGLGEAIRTLLAYGGEKFEDIRYTDEQWEEFRSSTPFGQLPILVINGKVYSQSNAMARYLGRKYGLAGGSVEEEFEIDQNVDFFTEFRSVSADAYYEEDPEVRSKKIDKLFKDTAPRMLKKLDEIITSNNGYLALGKLTWGDFVFAGIYDYIKYMLQSPDLDVKYPSFKKLVDAVNTIPNVQAFKEKAPKTDV</sequence>
<comment type="caution">
    <text evidence="8">The sequence shown here is derived from an EMBL/GenBank/DDBJ whole genome shotgun (WGS) entry which is preliminary data.</text>
</comment>
<dbReference type="Proteomes" id="UP001497472">
    <property type="component" value="Unassembled WGS sequence"/>
</dbReference>
<evidence type="ECO:0000256" key="5">
    <source>
        <dbReference type="ARBA" id="ARBA00047960"/>
    </source>
</evidence>
<dbReference type="CDD" id="cd03192">
    <property type="entry name" value="GST_C_Sigma_like"/>
    <property type="match status" value="1"/>
</dbReference>
<dbReference type="AlphaFoldDB" id="A0AAV1K245"/>
<dbReference type="SUPFAM" id="SSF52833">
    <property type="entry name" value="Thioredoxin-like"/>
    <property type="match status" value="1"/>
</dbReference>
<dbReference type="PANTHER" id="PTHR11571">
    <property type="entry name" value="GLUTATHIONE S-TRANSFERASE"/>
    <property type="match status" value="1"/>
</dbReference>
<dbReference type="Gene3D" id="3.40.30.10">
    <property type="entry name" value="Glutaredoxin"/>
    <property type="match status" value="1"/>
</dbReference>
<name>A0AAV1K245_9NEOP</name>
<accession>A0AAV1K245</accession>
<dbReference type="PROSITE" id="PS50405">
    <property type="entry name" value="GST_CTER"/>
    <property type="match status" value="1"/>
</dbReference>
<keyword evidence="3" id="KW-0808">Transferase</keyword>
<dbReference type="SFLD" id="SFLDS00019">
    <property type="entry name" value="Glutathione_Transferase_(cytos"/>
    <property type="match status" value="1"/>
</dbReference>
<organism evidence="8 9">
    <name type="scientific">Leptosia nina</name>
    <dbReference type="NCBI Taxonomy" id="320188"/>
    <lineage>
        <taxon>Eukaryota</taxon>
        <taxon>Metazoa</taxon>
        <taxon>Ecdysozoa</taxon>
        <taxon>Arthropoda</taxon>
        <taxon>Hexapoda</taxon>
        <taxon>Insecta</taxon>
        <taxon>Pterygota</taxon>
        <taxon>Neoptera</taxon>
        <taxon>Endopterygota</taxon>
        <taxon>Lepidoptera</taxon>
        <taxon>Glossata</taxon>
        <taxon>Ditrysia</taxon>
        <taxon>Papilionoidea</taxon>
        <taxon>Pieridae</taxon>
        <taxon>Pierinae</taxon>
        <taxon>Leptosia</taxon>
    </lineage>
</organism>
<evidence type="ECO:0000256" key="1">
    <source>
        <dbReference type="ARBA" id="ARBA00011738"/>
    </source>
</evidence>
<dbReference type="InterPro" id="IPR050213">
    <property type="entry name" value="GST_superfamily"/>
</dbReference>
<dbReference type="EC" id="2.5.1.18" evidence="2"/>
<dbReference type="InterPro" id="IPR040079">
    <property type="entry name" value="Glutathione_S-Trfase"/>
</dbReference>
<comment type="similarity">
    <text evidence="4">Belongs to the GST superfamily. Sigma family.</text>
</comment>
<comment type="subunit">
    <text evidence="1">Homodimer.</text>
</comment>
<comment type="catalytic activity">
    <reaction evidence="5">
        <text>RX + glutathione = an S-substituted glutathione + a halide anion + H(+)</text>
        <dbReference type="Rhea" id="RHEA:16437"/>
        <dbReference type="ChEBI" id="CHEBI:15378"/>
        <dbReference type="ChEBI" id="CHEBI:16042"/>
        <dbReference type="ChEBI" id="CHEBI:17792"/>
        <dbReference type="ChEBI" id="CHEBI:57925"/>
        <dbReference type="ChEBI" id="CHEBI:90779"/>
        <dbReference type="EC" id="2.5.1.18"/>
    </reaction>
</comment>
<dbReference type="PANTHER" id="PTHR11571:SF224">
    <property type="entry name" value="HEMATOPOIETIC PROSTAGLANDIN D SYNTHASE"/>
    <property type="match status" value="1"/>
</dbReference>